<proteinExistence type="predicted"/>
<dbReference type="AlphaFoldDB" id="A0A2W5B1I8"/>
<protein>
    <recommendedName>
        <fullName evidence="5">ATP-dependent helicase HrpB</fullName>
    </recommendedName>
</protein>
<dbReference type="SUPFAM" id="SSF52540">
    <property type="entry name" value="P-loop containing nucleoside triphosphate hydrolases"/>
    <property type="match status" value="1"/>
</dbReference>
<keyword evidence="2" id="KW-0547">Nucleotide-binding</keyword>
<gene>
    <name evidence="3" type="ORF">DI609_08595</name>
</gene>
<evidence type="ECO:0000313" key="4">
    <source>
        <dbReference type="Proteomes" id="UP000249451"/>
    </source>
</evidence>
<keyword evidence="2" id="KW-0347">Helicase</keyword>
<dbReference type="Proteomes" id="UP000249451">
    <property type="component" value="Unassembled WGS sequence"/>
</dbReference>
<keyword evidence="2" id="KW-0067">ATP-binding</keyword>
<dbReference type="PANTHER" id="PTHR43519">
    <property type="entry name" value="ATP-DEPENDENT RNA HELICASE HRPB"/>
    <property type="match status" value="1"/>
</dbReference>
<evidence type="ECO:0000313" key="3">
    <source>
        <dbReference type="EMBL" id="PZO99287.1"/>
    </source>
</evidence>
<evidence type="ECO:0008006" key="5">
    <source>
        <dbReference type="Google" id="ProtNLM"/>
    </source>
</evidence>
<dbReference type="EMBL" id="QFNY01000212">
    <property type="protein sequence ID" value="PZO99287.1"/>
    <property type="molecule type" value="Genomic_DNA"/>
</dbReference>
<dbReference type="GO" id="GO:0016787">
    <property type="term" value="F:hydrolase activity"/>
    <property type="evidence" value="ECO:0007669"/>
    <property type="project" value="UniProtKB-KW"/>
</dbReference>
<organism evidence="3 4">
    <name type="scientific">Corynebacterium urealyticum</name>
    <dbReference type="NCBI Taxonomy" id="43771"/>
    <lineage>
        <taxon>Bacteria</taxon>
        <taxon>Bacillati</taxon>
        <taxon>Actinomycetota</taxon>
        <taxon>Actinomycetes</taxon>
        <taxon>Mycobacteriales</taxon>
        <taxon>Corynebacteriaceae</taxon>
        <taxon>Corynebacterium</taxon>
    </lineage>
</organism>
<comment type="caution">
    <text evidence="3">The sequence shown here is derived from an EMBL/GenBank/DDBJ whole genome shotgun (WGS) entry which is preliminary data.</text>
</comment>
<feature type="non-terminal residue" evidence="3">
    <location>
        <position position="70"/>
    </location>
</feature>
<evidence type="ECO:0000256" key="2">
    <source>
        <dbReference type="ARBA" id="ARBA00022806"/>
    </source>
</evidence>
<keyword evidence="1" id="KW-0378">Hydrolase</keyword>
<reference evidence="3 4" key="1">
    <citation type="submission" date="2017-11" db="EMBL/GenBank/DDBJ databases">
        <title>Infants hospitalized years apart are colonized by the same room-sourced microbial strains.</title>
        <authorList>
            <person name="Brooks B."/>
            <person name="Olm M.R."/>
            <person name="Firek B.A."/>
            <person name="Baker R."/>
            <person name="Thomas B.C."/>
            <person name="Morowitz M.J."/>
            <person name="Banfield J.F."/>
        </authorList>
    </citation>
    <scope>NUCLEOTIDE SEQUENCE [LARGE SCALE GENOMIC DNA]</scope>
    <source>
        <strain evidence="3">S2_012_000_R3_87</strain>
    </source>
</reference>
<dbReference type="GO" id="GO:0004386">
    <property type="term" value="F:helicase activity"/>
    <property type="evidence" value="ECO:0007669"/>
    <property type="project" value="UniProtKB-KW"/>
</dbReference>
<dbReference type="InterPro" id="IPR027417">
    <property type="entry name" value="P-loop_NTPase"/>
</dbReference>
<evidence type="ECO:0000256" key="1">
    <source>
        <dbReference type="ARBA" id="ARBA00022801"/>
    </source>
</evidence>
<dbReference type="Gene3D" id="3.40.50.300">
    <property type="entry name" value="P-loop containing nucleotide triphosphate hydrolases"/>
    <property type="match status" value="1"/>
</dbReference>
<dbReference type="PANTHER" id="PTHR43519:SF1">
    <property type="entry name" value="ATP-DEPENDENT RNA HELICASE HRPB"/>
    <property type="match status" value="1"/>
</dbReference>
<accession>A0A2W5B1I8</accession>
<sequence>MFDLATIGRGLPVLETIGSLPSEGHVVIQAPPGTGKTTLVPPALANQAAGRGKVIVTAPRRVAVRAAANR</sequence>
<name>A0A2W5B1I8_9CORY</name>